<organism evidence="2 3">
    <name type="scientific">Paenibacillus xylanivorans</name>
    <dbReference type="NCBI Taxonomy" id="1705561"/>
    <lineage>
        <taxon>Bacteria</taxon>
        <taxon>Bacillati</taxon>
        <taxon>Bacillota</taxon>
        <taxon>Bacilli</taxon>
        <taxon>Bacillales</taxon>
        <taxon>Paenibacillaceae</taxon>
        <taxon>Paenibacillus</taxon>
    </lineage>
</organism>
<dbReference type="Gene3D" id="3.40.50.720">
    <property type="entry name" value="NAD(P)-binding Rossmann-like Domain"/>
    <property type="match status" value="1"/>
</dbReference>
<dbReference type="InterPro" id="IPR005097">
    <property type="entry name" value="Sacchrp_dh_NADP-bd"/>
</dbReference>
<dbReference type="Proteomes" id="UP000037688">
    <property type="component" value="Unassembled WGS sequence"/>
</dbReference>
<dbReference type="Pfam" id="PF03435">
    <property type="entry name" value="Sacchrp_dh_NADP"/>
    <property type="match status" value="1"/>
</dbReference>
<proteinExistence type="predicted"/>
<evidence type="ECO:0000313" key="2">
    <source>
        <dbReference type="EMBL" id="KOY15086.1"/>
    </source>
</evidence>
<protein>
    <submittedName>
        <fullName evidence="2">Saccharopine dehydrogenase</fullName>
    </submittedName>
</protein>
<gene>
    <name evidence="2" type="ORF">AMS66_17745</name>
</gene>
<accession>A0A0M9BNI5</accession>
<name>A0A0M9BNI5_9BACL</name>
<evidence type="ECO:0000259" key="1">
    <source>
        <dbReference type="Pfam" id="PF03435"/>
    </source>
</evidence>
<feature type="domain" description="Saccharopine dehydrogenase NADP binding" evidence="1">
    <location>
        <begin position="14"/>
        <end position="132"/>
    </location>
</feature>
<comment type="caution">
    <text evidence="2">The sequence shown here is derived from an EMBL/GenBank/DDBJ whole genome shotgun (WGS) entry which is preliminary data.</text>
</comment>
<dbReference type="InterPro" id="IPR036291">
    <property type="entry name" value="NAD(P)-bd_dom_sf"/>
</dbReference>
<dbReference type="RefSeq" id="WP_053782068.1">
    <property type="nucleotide sequence ID" value="NZ_LITU01000065.1"/>
</dbReference>
<evidence type="ECO:0000313" key="3">
    <source>
        <dbReference type="Proteomes" id="UP000037688"/>
    </source>
</evidence>
<dbReference type="OrthoDB" id="1910498at2"/>
<reference evidence="2 3" key="1">
    <citation type="submission" date="2015-08" db="EMBL/GenBank/DDBJ databases">
        <title>Draft genome sequence of cellulolytic and xylanolytic Paenibacillus sp. A59, isolated from a decaying forest soil from Patagonia, Argentina.</title>
        <authorList>
            <person name="Ghio S."/>
            <person name="Caceres A.M."/>
            <person name="Talia P."/>
            <person name="Grasso D."/>
            <person name="Campos E."/>
        </authorList>
    </citation>
    <scope>NUCLEOTIDE SEQUENCE [LARGE SCALE GENOMIC DNA]</scope>
    <source>
        <strain evidence="2 3">A59</strain>
    </source>
</reference>
<sequence length="365" mass="40441">MRNESKVESAKDQIWVVGGYGQVGQMICTQLARSFPGKVWAAGTRMNRAEEFSRSTEGIVQPLQLDVRKTIDPVLLHSVKLVIMCVDQTDTRFVEACAKAGTDYIDISANYDFLGQVEQLHSKMQRSKATAMLSVGLSPGVTNLLVREAGAHMEQVDEADITVMLGLGEKHGKAAVEWTVDQMNATYQVMKKGEPAEVQSFHDGKWIDFGADLGRRKAYRFNFSDQHVVARTLRIPTVSTRLCLDSRWITRSMAISKRMGLFTLLRIPSLRNGTVKAFGVIPGGEPMFAVKVDAVGWKKGKPIHVEQLLVGEREADATAAVAAAVAERMYRTELPHGVFHIEQCLSLQNIQEALRVPLKVTTKIT</sequence>
<dbReference type="PANTHER" id="PTHR43796">
    <property type="entry name" value="CARBOXYNORSPERMIDINE SYNTHASE"/>
    <property type="match status" value="1"/>
</dbReference>
<dbReference type="EMBL" id="LITU01000065">
    <property type="protein sequence ID" value="KOY15086.1"/>
    <property type="molecule type" value="Genomic_DNA"/>
</dbReference>
<dbReference type="Gene3D" id="3.30.360.10">
    <property type="entry name" value="Dihydrodipicolinate Reductase, domain 2"/>
    <property type="match status" value="1"/>
</dbReference>
<keyword evidence="3" id="KW-1185">Reference proteome</keyword>
<dbReference type="PANTHER" id="PTHR43796:SF2">
    <property type="entry name" value="CARBOXYNORSPERMIDINE SYNTHASE"/>
    <property type="match status" value="1"/>
</dbReference>
<dbReference type="AlphaFoldDB" id="A0A0M9BNI5"/>
<dbReference type="PATRIC" id="fig|1705561.3.peg.3654"/>
<dbReference type="SUPFAM" id="SSF51735">
    <property type="entry name" value="NAD(P)-binding Rossmann-fold domains"/>
    <property type="match status" value="1"/>
</dbReference>